<gene>
    <name evidence="1" type="ORF">KB584_10850</name>
</gene>
<dbReference type="RefSeq" id="WP_317610614.1">
    <property type="nucleotide sequence ID" value="NZ_JAGQEX010000031.1"/>
</dbReference>
<dbReference type="Proteomes" id="UP001186118">
    <property type="component" value="Unassembled WGS sequence"/>
</dbReference>
<evidence type="ECO:0000313" key="2">
    <source>
        <dbReference type="Proteomes" id="UP001186118"/>
    </source>
</evidence>
<protein>
    <submittedName>
        <fullName evidence="1">Uncharacterized protein</fullName>
    </submittedName>
</protein>
<proteinExistence type="predicted"/>
<name>A0AAE4TK06_STRCB</name>
<sequence length="67" mass="8225">MTEGKKRKGYSTIEKQMEADKRYREKNKEKTRIRSYFRTARSFIRNHATNDDLDELTNEINKRREEL</sequence>
<evidence type="ECO:0000313" key="1">
    <source>
        <dbReference type="EMBL" id="MDV5977929.1"/>
    </source>
</evidence>
<dbReference type="EMBL" id="JAGQEX010000031">
    <property type="protein sequence ID" value="MDV5977929.1"/>
    <property type="molecule type" value="Genomic_DNA"/>
</dbReference>
<comment type="caution">
    <text evidence="1">The sequence shown here is derived from an EMBL/GenBank/DDBJ whole genome shotgun (WGS) entry which is preliminary data.</text>
</comment>
<organism evidence="1 2">
    <name type="scientific">Streptococcus canis</name>
    <dbReference type="NCBI Taxonomy" id="1329"/>
    <lineage>
        <taxon>Bacteria</taxon>
        <taxon>Bacillati</taxon>
        <taxon>Bacillota</taxon>
        <taxon>Bacilli</taxon>
        <taxon>Lactobacillales</taxon>
        <taxon>Streptococcaceae</taxon>
        <taxon>Streptococcus</taxon>
    </lineage>
</organism>
<reference evidence="1" key="1">
    <citation type="submission" date="2021-04" db="EMBL/GenBank/DDBJ databases">
        <title>Draft genomes of 20 S. canis strains.</title>
        <authorList>
            <person name="Pagnossin D."/>
            <person name="Weir W."/>
            <person name="Smith A."/>
            <person name="Ure R."/>
            <person name="Oravcova K."/>
        </authorList>
    </citation>
    <scope>NUCLEOTIDE SEQUENCE</scope>
    <source>
        <strain evidence="1">284</strain>
    </source>
</reference>
<dbReference type="AlphaFoldDB" id="A0AAE4TK06"/>
<accession>A0AAE4TK06</accession>